<dbReference type="AlphaFoldDB" id="A0A7U3VMU1"/>
<dbReference type="InterPro" id="IPR009057">
    <property type="entry name" value="Homeodomain-like_sf"/>
</dbReference>
<feature type="region of interest" description="Disordered" evidence="5">
    <location>
        <begin position="187"/>
        <end position="212"/>
    </location>
</feature>
<dbReference type="SUPFAM" id="SSF46689">
    <property type="entry name" value="Homeodomain-like"/>
    <property type="match status" value="1"/>
</dbReference>
<gene>
    <name evidence="7" type="ORF">RVR_2499</name>
</gene>
<accession>A0A7U3VMU1</accession>
<feature type="compositionally biased region" description="Pro residues" evidence="5">
    <location>
        <begin position="190"/>
        <end position="199"/>
    </location>
</feature>
<reference evidence="7 8" key="4">
    <citation type="journal article" date="2020" name="Sci. Rep.">
        <title>beta-carboline chemical signals induce reveromycin production through a LuxR family regulator in Streptomyces sp. SN-593.</title>
        <authorList>
            <person name="Panthee S."/>
            <person name="Kito N."/>
            <person name="Hayashi T."/>
            <person name="Shimizu T."/>
            <person name="Ishikawa J."/>
            <person name="Hamamoto H."/>
            <person name="Osada H."/>
            <person name="Takahashi S."/>
        </authorList>
    </citation>
    <scope>NUCLEOTIDE SEQUENCE [LARGE SCALE GENOMIC DNA]</scope>
    <source>
        <strain evidence="7 8">SN-593</strain>
    </source>
</reference>
<proteinExistence type="predicted"/>
<dbReference type="GO" id="GO:0000976">
    <property type="term" value="F:transcription cis-regulatory region binding"/>
    <property type="evidence" value="ECO:0007669"/>
    <property type="project" value="TreeGrafter"/>
</dbReference>
<keyword evidence="3" id="KW-0804">Transcription</keyword>
<dbReference type="InterPro" id="IPR050109">
    <property type="entry name" value="HTH-type_TetR-like_transc_reg"/>
</dbReference>
<dbReference type="PANTHER" id="PTHR30055">
    <property type="entry name" value="HTH-TYPE TRANSCRIPTIONAL REGULATOR RUTR"/>
    <property type="match status" value="1"/>
</dbReference>
<dbReference type="EMBL" id="AP018365">
    <property type="protein sequence ID" value="BBA96965.1"/>
    <property type="molecule type" value="Genomic_DNA"/>
</dbReference>
<dbReference type="PRINTS" id="PR00455">
    <property type="entry name" value="HTHTETR"/>
</dbReference>
<evidence type="ECO:0000313" key="7">
    <source>
        <dbReference type="EMBL" id="BBA96965.1"/>
    </source>
</evidence>
<evidence type="ECO:0000256" key="3">
    <source>
        <dbReference type="ARBA" id="ARBA00023163"/>
    </source>
</evidence>
<reference evidence="7 8" key="2">
    <citation type="journal article" date="2011" name="J. Antibiot.">
        <title>Furaquinocins I and J: novel polyketide isoprenoid hybrid compounds from Streptomyces reveromyceticus SN-593.</title>
        <authorList>
            <person name="Panthee S."/>
            <person name="Takahashi S."/>
            <person name="Takagi H."/>
            <person name="Nogawa T."/>
            <person name="Oowada E."/>
            <person name="Uramoto M."/>
            <person name="Osada H."/>
        </authorList>
    </citation>
    <scope>NUCLEOTIDE SEQUENCE [LARGE SCALE GENOMIC DNA]</scope>
    <source>
        <strain evidence="7 8">SN-593</strain>
    </source>
</reference>
<dbReference type="KEGG" id="arev:RVR_2499"/>
<sequence length="212" mass="22910">MRPEPLRGPAQRADARANREAILAAAARLYADRDPAIPSIDIAKAAGVGRATLARHFPTPQSLRLAVFEQLIEQIERIASSLPDGPGVLPLFIGRVIDLFDDNAPLVDLIRSARDPRAGTDDLVERLRAAVTPVLWRAREAGVIDTEVDAEDFRLLIFMASSATRTHPGPDARARIARLVWNALRRSFEQPPPAPPAEAPPAEAASTEQGSG</sequence>
<dbReference type="SUPFAM" id="SSF48498">
    <property type="entry name" value="Tetracyclin repressor-like, C-terminal domain"/>
    <property type="match status" value="1"/>
</dbReference>
<evidence type="ECO:0000256" key="4">
    <source>
        <dbReference type="PROSITE-ProRule" id="PRU00335"/>
    </source>
</evidence>
<dbReference type="RefSeq" id="WP_237404648.1">
    <property type="nucleotide sequence ID" value="NZ_AP018365.1"/>
</dbReference>
<evidence type="ECO:0000256" key="1">
    <source>
        <dbReference type="ARBA" id="ARBA00023015"/>
    </source>
</evidence>
<dbReference type="InterPro" id="IPR036271">
    <property type="entry name" value="Tet_transcr_reg_TetR-rel_C_sf"/>
</dbReference>
<feature type="DNA-binding region" description="H-T-H motif" evidence="4">
    <location>
        <begin position="38"/>
        <end position="57"/>
    </location>
</feature>
<dbReference type="GO" id="GO:0003700">
    <property type="term" value="F:DNA-binding transcription factor activity"/>
    <property type="evidence" value="ECO:0007669"/>
    <property type="project" value="TreeGrafter"/>
</dbReference>
<name>A0A7U3VMU1_9ACTN</name>
<organism evidence="7 8">
    <name type="scientific">Actinacidiphila reveromycinica</name>
    <dbReference type="NCBI Taxonomy" id="659352"/>
    <lineage>
        <taxon>Bacteria</taxon>
        <taxon>Bacillati</taxon>
        <taxon>Actinomycetota</taxon>
        <taxon>Actinomycetes</taxon>
        <taxon>Kitasatosporales</taxon>
        <taxon>Streptomycetaceae</taxon>
        <taxon>Actinacidiphila</taxon>
    </lineage>
</organism>
<evidence type="ECO:0000313" key="8">
    <source>
        <dbReference type="Proteomes" id="UP000595703"/>
    </source>
</evidence>
<feature type="domain" description="HTH tetR-type" evidence="6">
    <location>
        <begin position="16"/>
        <end position="75"/>
    </location>
</feature>
<keyword evidence="2 4" id="KW-0238">DNA-binding</keyword>
<evidence type="ECO:0000259" key="6">
    <source>
        <dbReference type="PROSITE" id="PS50977"/>
    </source>
</evidence>
<dbReference type="InterPro" id="IPR001647">
    <property type="entry name" value="HTH_TetR"/>
</dbReference>
<dbReference type="PROSITE" id="PS50977">
    <property type="entry name" value="HTH_TETR_2"/>
    <property type="match status" value="1"/>
</dbReference>
<dbReference type="Proteomes" id="UP000595703">
    <property type="component" value="Chromosome"/>
</dbReference>
<reference evidence="7 8" key="1">
    <citation type="journal article" date="2010" name="J. Bacteriol.">
        <title>Biochemical characterization of a novel indole prenyltransferase from Streptomyces sp. SN-593.</title>
        <authorList>
            <person name="Takahashi S."/>
            <person name="Takagi H."/>
            <person name="Toyoda A."/>
            <person name="Uramoto M."/>
            <person name="Nogawa T."/>
            <person name="Ueki M."/>
            <person name="Sakaki Y."/>
            <person name="Osada H."/>
        </authorList>
    </citation>
    <scope>NUCLEOTIDE SEQUENCE [LARGE SCALE GENOMIC DNA]</scope>
    <source>
        <strain evidence="7 8">SN-593</strain>
    </source>
</reference>
<reference evidence="7 8" key="3">
    <citation type="journal article" date="2011" name="Nat. Chem. Biol.">
        <title>Reveromycin A biosynthesis uses RevG and RevJ for stereospecific spiroacetal formation.</title>
        <authorList>
            <person name="Takahashi S."/>
            <person name="Toyoda A."/>
            <person name="Sekiyama Y."/>
            <person name="Takagi H."/>
            <person name="Nogawa T."/>
            <person name="Uramoto M."/>
            <person name="Suzuki R."/>
            <person name="Koshino H."/>
            <person name="Kumano T."/>
            <person name="Panthee S."/>
            <person name="Dairi T."/>
            <person name="Ishikawa J."/>
            <person name="Ikeda H."/>
            <person name="Sakaki Y."/>
            <person name="Osada H."/>
        </authorList>
    </citation>
    <scope>NUCLEOTIDE SEQUENCE [LARGE SCALE GENOMIC DNA]</scope>
    <source>
        <strain evidence="7 8">SN-593</strain>
    </source>
</reference>
<keyword evidence="1" id="KW-0805">Transcription regulation</keyword>
<keyword evidence="8" id="KW-1185">Reference proteome</keyword>
<dbReference type="Gene3D" id="1.10.357.10">
    <property type="entry name" value="Tetracycline Repressor, domain 2"/>
    <property type="match status" value="1"/>
</dbReference>
<protein>
    <recommendedName>
        <fullName evidence="6">HTH tetR-type domain-containing protein</fullName>
    </recommendedName>
</protein>
<evidence type="ECO:0000256" key="5">
    <source>
        <dbReference type="SAM" id="MobiDB-lite"/>
    </source>
</evidence>
<dbReference type="PANTHER" id="PTHR30055:SF234">
    <property type="entry name" value="HTH-TYPE TRANSCRIPTIONAL REGULATOR BETI"/>
    <property type="match status" value="1"/>
</dbReference>
<evidence type="ECO:0000256" key="2">
    <source>
        <dbReference type="ARBA" id="ARBA00023125"/>
    </source>
</evidence>
<dbReference type="Pfam" id="PF00440">
    <property type="entry name" value="TetR_N"/>
    <property type="match status" value="1"/>
</dbReference>